<name>A0ABT4VEZ6_9HELI</name>
<dbReference type="RefSeq" id="WP_271021611.1">
    <property type="nucleotide sequence ID" value="NZ_JAQHXR010000003.1"/>
</dbReference>
<comment type="caution">
    <text evidence="2">The sequence shown here is derived from an EMBL/GenBank/DDBJ whole genome shotgun (WGS) entry which is preliminary data.</text>
</comment>
<accession>A0ABT4VEZ6</accession>
<organism evidence="2 3">
    <name type="scientific">Helicobacter ibis</name>
    <dbReference type="NCBI Taxonomy" id="2962633"/>
    <lineage>
        <taxon>Bacteria</taxon>
        <taxon>Pseudomonadati</taxon>
        <taxon>Campylobacterota</taxon>
        <taxon>Epsilonproteobacteria</taxon>
        <taxon>Campylobacterales</taxon>
        <taxon>Helicobacteraceae</taxon>
        <taxon>Helicobacter</taxon>
    </lineage>
</organism>
<feature type="transmembrane region" description="Helical" evidence="1">
    <location>
        <begin position="59"/>
        <end position="77"/>
    </location>
</feature>
<dbReference type="Proteomes" id="UP001210261">
    <property type="component" value="Unassembled WGS sequence"/>
</dbReference>
<reference evidence="2 3" key="1">
    <citation type="submission" date="2023-01" db="EMBL/GenBank/DDBJ databases">
        <title>Description of Helicobacter ibis sp. nov. isolated from faecal droppings of black-faced ibis (Theristicus melanopis).</title>
        <authorList>
            <person name="Lopez-Cantillo M."/>
            <person name="Vidal-Veuthey B."/>
            <person name="Mella A."/>
            <person name="De La Haba R."/>
            <person name="Collado L."/>
        </authorList>
    </citation>
    <scope>NUCLEOTIDE SEQUENCE [LARGE SCALE GENOMIC DNA]</scope>
    <source>
        <strain evidence="2 3">A82</strain>
    </source>
</reference>
<dbReference type="InterPro" id="IPR007398">
    <property type="entry name" value="BioG"/>
</dbReference>
<dbReference type="EMBL" id="JAQHXR010000003">
    <property type="protein sequence ID" value="MDA3969274.1"/>
    <property type="molecule type" value="Genomic_DNA"/>
</dbReference>
<evidence type="ECO:0000313" key="3">
    <source>
        <dbReference type="Proteomes" id="UP001210261"/>
    </source>
</evidence>
<sequence>MNIYHKSNNNKDITLIFGGFASHYSHFLPFFGENIVVVYGYNTLKGDNLVKLLQENNMQVNKVVAFSMGVWVFYMLYESLRDFVKNSTKVAVNGTGFGIDRAYGINPNLFKAVYRNFDFQSFVKNLFGRFRSEDFLFLEISVLKDELLFFIKNKEAPKQYISWDKVYISKDDSIFSSESQVRFWEREGLLDRVVFIDSPHFAFFTLEI</sequence>
<proteinExistence type="predicted"/>
<keyword evidence="1" id="KW-1133">Transmembrane helix</keyword>
<evidence type="ECO:0000256" key="1">
    <source>
        <dbReference type="SAM" id="Phobius"/>
    </source>
</evidence>
<protein>
    <submittedName>
        <fullName evidence="2">DUF452 family protein</fullName>
    </submittedName>
</protein>
<keyword evidence="3" id="KW-1185">Reference proteome</keyword>
<gene>
    <name evidence="2" type="ORF">PF021_06235</name>
</gene>
<dbReference type="Pfam" id="PF04301">
    <property type="entry name" value="BioG"/>
    <property type="match status" value="1"/>
</dbReference>
<keyword evidence="1" id="KW-0812">Transmembrane</keyword>
<keyword evidence="1" id="KW-0472">Membrane</keyword>
<evidence type="ECO:0000313" key="2">
    <source>
        <dbReference type="EMBL" id="MDA3969274.1"/>
    </source>
</evidence>